<name>A0A1X7VN25_AMPQE</name>
<dbReference type="PROSITE" id="PS01330">
    <property type="entry name" value="PABS_1"/>
    <property type="match status" value="1"/>
</dbReference>
<evidence type="ECO:0000256" key="2">
    <source>
        <dbReference type="ARBA" id="ARBA00022679"/>
    </source>
</evidence>
<dbReference type="InterPro" id="IPR029063">
    <property type="entry name" value="SAM-dependent_MTases_sf"/>
</dbReference>
<dbReference type="OMA" id="WPGQAHF"/>
<dbReference type="Pfam" id="PF01564">
    <property type="entry name" value="Spermine_synth"/>
    <property type="match status" value="1"/>
</dbReference>
<dbReference type="Pfam" id="PF17284">
    <property type="entry name" value="Spermine_synt_N"/>
    <property type="match status" value="1"/>
</dbReference>
<dbReference type="InterPro" id="IPR037163">
    <property type="entry name" value="Spermidine_synt_N_sf"/>
</dbReference>
<dbReference type="PANTHER" id="PTHR11558:SF11">
    <property type="entry name" value="SPERMIDINE SYNTHASE"/>
    <property type="match status" value="1"/>
</dbReference>
<dbReference type="PANTHER" id="PTHR11558">
    <property type="entry name" value="SPERMIDINE/SPERMINE SYNTHASE"/>
    <property type="match status" value="1"/>
</dbReference>
<dbReference type="Gene3D" id="3.40.50.150">
    <property type="entry name" value="Vaccinia Virus protein VP39"/>
    <property type="match status" value="1"/>
</dbReference>
<dbReference type="InterPro" id="IPR030373">
    <property type="entry name" value="PABS_CS"/>
</dbReference>
<evidence type="ECO:0000259" key="5">
    <source>
        <dbReference type="PROSITE" id="PS51006"/>
    </source>
</evidence>
<accession>A0A1X7VN25</accession>
<dbReference type="AlphaFoldDB" id="A0A1X7VN25"/>
<dbReference type="EnsemblMetazoa" id="XM_003383500.2">
    <property type="protein sequence ID" value="XP_003383548.1"/>
    <property type="gene ID" value="LOC100631769"/>
</dbReference>
<feature type="domain" description="PABS" evidence="5">
    <location>
        <begin position="13"/>
        <end position="249"/>
    </location>
</feature>
<keyword evidence="3" id="KW-0620">Polyamine biosynthesis</keyword>
<protein>
    <recommendedName>
        <fullName evidence="5">PABS domain-containing protein</fullName>
    </recommendedName>
</protein>
<dbReference type="InterPro" id="IPR035246">
    <property type="entry name" value="Spermidine_synt_N"/>
</dbReference>
<evidence type="ECO:0000313" key="7">
    <source>
        <dbReference type="Proteomes" id="UP000007879"/>
    </source>
</evidence>
<organism evidence="6">
    <name type="scientific">Amphimedon queenslandica</name>
    <name type="common">Sponge</name>
    <dbReference type="NCBI Taxonomy" id="400682"/>
    <lineage>
        <taxon>Eukaryota</taxon>
        <taxon>Metazoa</taxon>
        <taxon>Porifera</taxon>
        <taxon>Demospongiae</taxon>
        <taxon>Heteroscleromorpha</taxon>
        <taxon>Haplosclerida</taxon>
        <taxon>Niphatidae</taxon>
        <taxon>Amphimedon</taxon>
    </lineage>
</organism>
<dbReference type="Proteomes" id="UP000007879">
    <property type="component" value="Unassembled WGS sequence"/>
</dbReference>
<dbReference type="InterPro" id="IPR030374">
    <property type="entry name" value="PABS"/>
</dbReference>
<evidence type="ECO:0000256" key="1">
    <source>
        <dbReference type="ARBA" id="ARBA00007867"/>
    </source>
</evidence>
<proteinExistence type="inferred from homology"/>
<feature type="active site" description="Proton acceptor" evidence="3">
    <location>
        <position position="167"/>
    </location>
</feature>
<dbReference type="NCBIfam" id="TIGR00417">
    <property type="entry name" value="speE"/>
    <property type="match status" value="1"/>
</dbReference>
<keyword evidence="2 3" id="KW-0808">Transferase</keyword>
<dbReference type="KEGG" id="aqu:100631769"/>
<keyword evidence="7" id="KW-1185">Reference proteome</keyword>
<dbReference type="HAMAP" id="MF_00198">
    <property type="entry name" value="Spermidine_synth"/>
    <property type="match status" value="1"/>
</dbReference>
<reference evidence="7" key="1">
    <citation type="journal article" date="2010" name="Nature">
        <title>The Amphimedon queenslandica genome and the evolution of animal complexity.</title>
        <authorList>
            <person name="Srivastava M."/>
            <person name="Simakov O."/>
            <person name="Chapman J."/>
            <person name="Fahey B."/>
            <person name="Gauthier M.E."/>
            <person name="Mitros T."/>
            <person name="Richards G.S."/>
            <person name="Conaco C."/>
            <person name="Dacre M."/>
            <person name="Hellsten U."/>
            <person name="Larroux C."/>
            <person name="Putnam N.H."/>
            <person name="Stanke M."/>
            <person name="Adamska M."/>
            <person name="Darling A."/>
            <person name="Degnan S.M."/>
            <person name="Oakley T.H."/>
            <person name="Plachetzki D.C."/>
            <person name="Zhai Y."/>
            <person name="Adamski M."/>
            <person name="Calcino A."/>
            <person name="Cummins S.F."/>
            <person name="Goodstein D.M."/>
            <person name="Harris C."/>
            <person name="Jackson D.J."/>
            <person name="Leys S.P."/>
            <person name="Shu S."/>
            <person name="Woodcroft B.J."/>
            <person name="Vervoort M."/>
            <person name="Kosik K.S."/>
            <person name="Manning G."/>
            <person name="Degnan B.M."/>
            <person name="Rokhsar D.S."/>
        </authorList>
    </citation>
    <scope>NUCLEOTIDE SEQUENCE [LARGE SCALE GENOMIC DNA]</scope>
</reference>
<dbReference type="GO" id="GO:0008295">
    <property type="term" value="P:spermidine biosynthetic process"/>
    <property type="evidence" value="ECO:0007669"/>
    <property type="project" value="TreeGrafter"/>
</dbReference>
<evidence type="ECO:0000256" key="3">
    <source>
        <dbReference type="PROSITE-ProRule" id="PRU00354"/>
    </source>
</evidence>
<reference evidence="6" key="2">
    <citation type="submission" date="2017-05" db="UniProtKB">
        <authorList>
            <consortium name="EnsemblMetazoa"/>
        </authorList>
    </citation>
    <scope>IDENTIFICATION</scope>
</reference>
<dbReference type="GO" id="GO:0005829">
    <property type="term" value="C:cytosol"/>
    <property type="evidence" value="ECO:0007669"/>
    <property type="project" value="TreeGrafter"/>
</dbReference>
<dbReference type="STRING" id="400682.A0A1X7VN25"/>
<sequence length="299" mass="34525">MSTDIEIEGFVLGRYFEQWEEEGIAVGLEVDEIILEEEESEYQEISIFKSKTFGNVLVIDEVIQCTERDEFPYHEMMAHLPLFSHPNPEKVLIIGGGDGGAIREIAKHPLVKEIHQCELDKFVIDTAKKYLPKSAIGYSSPKLTIHLEDGIKFINRYSEEFDVIITDCSDYDLDSSRPFYEQDYYKKVNKALKPNGIICSLAECMFTDFEFMKTFTKTIRSVFPVVRYAYGIYIPGYIGGQCGFLVATKDKTKVLEEPVRQLTDEDIKDMNLRYYNTATHKACFALPQYVKEAIEKYYF</sequence>
<dbReference type="PROSITE" id="PS51006">
    <property type="entry name" value="PABS_2"/>
    <property type="match status" value="1"/>
</dbReference>
<dbReference type="InterPro" id="IPR001045">
    <property type="entry name" value="Spermi_synthase"/>
</dbReference>
<dbReference type="InParanoid" id="A0A1X7VN25"/>
<dbReference type="OrthoDB" id="38125at2759"/>
<dbReference type="Gene3D" id="2.30.140.10">
    <property type="entry name" value="Spermidine synthase, tetramerisation domain"/>
    <property type="match status" value="1"/>
</dbReference>
<dbReference type="GO" id="GO:0004766">
    <property type="term" value="F:spermidine synthase activity"/>
    <property type="evidence" value="ECO:0007669"/>
    <property type="project" value="TreeGrafter"/>
</dbReference>
<dbReference type="EnsemblMetazoa" id="Aqu2.1.41472_001">
    <property type="protein sequence ID" value="Aqu2.1.41472_001"/>
    <property type="gene ID" value="Aqu2.1.41472"/>
</dbReference>
<evidence type="ECO:0000256" key="4">
    <source>
        <dbReference type="RuleBase" id="RU003836"/>
    </source>
</evidence>
<comment type="similarity">
    <text evidence="1 4">Belongs to the spermidine/spermine synthase family.</text>
</comment>
<dbReference type="FunFam" id="3.40.50.150:FF:000013">
    <property type="entry name" value="Spermidine synthase"/>
    <property type="match status" value="1"/>
</dbReference>
<dbReference type="eggNOG" id="KOG1562">
    <property type="taxonomic scope" value="Eukaryota"/>
</dbReference>
<gene>
    <name evidence="6" type="primary">100631769</name>
</gene>
<dbReference type="SUPFAM" id="SSF53335">
    <property type="entry name" value="S-adenosyl-L-methionine-dependent methyltransferases"/>
    <property type="match status" value="1"/>
</dbReference>
<dbReference type="NCBIfam" id="NF002010">
    <property type="entry name" value="PRK00811.1"/>
    <property type="match status" value="1"/>
</dbReference>
<evidence type="ECO:0000313" key="6">
    <source>
        <dbReference type="EnsemblMetazoa" id="Aqu2.1.41472_001"/>
    </source>
</evidence>